<dbReference type="EMBL" id="JH594606">
    <property type="protein sequence ID" value="EHQ02222.1"/>
    <property type="molecule type" value="Genomic_DNA"/>
</dbReference>
<dbReference type="SUPFAM" id="SSF53137">
    <property type="entry name" value="Translational machinery components"/>
    <property type="match status" value="1"/>
</dbReference>
<evidence type="ECO:0000256" key="5">
    <source>
        <dbReference type="ARBA" id="ARBA00023274"/>
    </source>
</evidence>
<accession>H2BYS0</accession>
<dbReference type="FunFam" id="3.30.420.100:FF:000003">
    <property type="entry name" value="50S ribosomal protein L18"/>
    <property type="match status" value="1"/>
</dbReference>
<feature type="region of interest" description="Disordered" evidence="8">
    <location>
        <begin position="1"/>
        <end position="20"/>
    </location>
</feature>
<dbReference type="GO" id="GO:0003735">
    <property type="term" value="F:structural constituent of ribosome"/>
    <property type="evidence" value="ECO:0007669"/>
    <property type="project" value="InterPro"/>
</dbReference>
<dbReference type="GO" id="GO:0006412">
    <property type="term" value="P:translation"/>
    <property type="evidence" value="ECO:0007669"/>
    <property type="project" value="UniProtKB-UniRule"/>
</dbReference>
<dbReference type="STRING" id="865937.Gilli_1575"/>
<dbReference type="Pfam" id="PF00861">
    <property type="entry name" value="Ribosomal_L18p"/>
    <property type="match status" value="1"/>
</dbReference>
<comment type="similarity">
    <text evidence="1 7">Belongs to the universal ribosomal protein uL18 family.</text>
</comment>
<gene>
    <name evidence="7" type="primary">rplR</name>
    <name evidence="9" type="ORF">Gilli_1575</name>
</gene>
<evidence type="ECO:0000256" key="2">
    <source>
        <dbReference type="ARBA" id="ARBA00022730"/>
    </source>
</evidence>
<evidence type="ECO:0000313" key="9">
    <source>
        <dbReference type="EMBL" id="EHQ02222.1"/>
    </source>
</evidence>
<dbReference type="PANTHER" id="PTHR12899">
    <property type="entry name" value="39S RIBOSOMAL PROTEIN L18, MITOCHONDRIAL"/>
    <property type="match status" value="1"/>
</dbReference>
<proteinExistence type="inferred from homology"/>
<dbReference type="GO" id="GO:0008097">
    <property type="term" value="F:5S rRNA binding"/>
    <property type="evidence" value="ECO:0007669"/>
    <property type="project" value="TreeGrafter"/>
</dbReference>
<dbReference type="NCBIfam" id="TIGR00060">
    <property type="entry name" value="L18_bact"/>
    <property type="match status" value="1"/>
</dbReference>
<evidence type="ECO:0000256" key="3">
    <source>
        <dbReference type="ARBA" id="ARBA00022884"/>
    </source>
</evidence>
<keyword evidence="10" id="KW-1185">Reference proteome</keyword>
<dbReference type="RefSeq" id="WP_006988534.1">
    <property type="nucleotide sequence ID" value="NZ_JH594606.1"/>
</dbReference>
<evidence type="ECO:0000313" key="10">
    <source>
        <dbReference type="Proteomes" id="UP000003844"/>
    </source>
</evidence>
<dbReference type="InterPro" id="IPR057268">
    <property type="entry name" value="Ribosomal_L18"/>
</dbReference>
<dbReference type="InterPro" id="IPR005484">
    <property type="entry name" value="Ribosomal_uL18_bac/plant/anim"/>
</dbReference>
<evidence type="ECO:0000256" key="7">
    <source>
        <dbReference type="HAMAP-Rule" id="MF_01337"/>
    </source>
</evidence>
<dbReference type="eggNOG" id="COG0256">
    <property type="taxonomic scope" value="Bacteria"/>
</dbReference>
<evidence type="ECO:0000256" key="1">
    <source>
        <dbReference type="ARBA" id="ARBA00007116"/>
    </source>
</evidence>
<dbReference type="PANTHER" id="PTHR12899:SF3">
    <property type="entry name" value="LARGE RIBOSOMAL SUBUNIT PROTEIN UL18M"/>
    <property type="match status" value="1"/>
</dbReference>
<comment type="subunit">
    <text evidence="7">Part of the 50S ribosomal subunit; part of the 5S rRNA/L5/L18/L25 subcomplex. Contacts the 5S and 23S rRNAs.</text>
</comment>
<dbReference type="GO" id="GO:0022625">
    <property type="term" value="C:cytosolic large ribosomal subunit"/>
    <property type="evidence" value="ECO:0007669"/>
    <property type="project" value="TreeGrafter"/>
</dbReference>
<dbReference type="OrthoDB" id="9810939at2"/>
<evidence type="ECO:0000256" key="6">
    <source>
        <dbReference type="ARBA" id="ARBA00035197"/>
    </source>
</evidence>
<dbReference type="HOGENOM" id="CLU_098841_0_1_10"/>
<keyword evidence="5 7" id="KW-0687">Ribonucleoprotein</keyword>
<comment type="function">
    <text evidence="7">This is one of the proteins that bind and probably mediate the attachment of the 5S RNA into the large ribosomal subunit, where it forms part of the central protuberance.</text>
</comment>
<dbReference type="AlphaFoldDB" id="H2BYS0"/>
<dbReference type="InterPro" id="IPR004389">
    <property type="entry name" value="Ribosomal_uL18_bac-type"/>
</dbReference>
<evidence type="ECO:0000256" key="8">
    <source>
        <dbReference type="SAM" id="MobiDB-lite"/>
    </source>
</evidence>
<dbReference type="CDD" id="cd00432">
    <property type="entry name" value="Ribosomal_L18_L5e"/>
    <property type="match status" value="1"/>
</dbReference>
<reference evidence="10" key="1">
    <citation type="journal article" date="2012" name="Stand. Genomic Sci.">
        <title>Genome sequence of the Antarctic rhodopsins-containing flavobacterium Gillisia limnaea type strain (R-8282(T)).</title>
        <authorList>
            <person name="Riedel T."/>
            <person name="Held B."/>
            <person name="Nolan M."/>
            <person name="Lucas S."/>
            <person name="Lapidus A."/>
            <person name="Tice H."/>
            <person name="Del Rio T.G."/>
            <person name="Cheng J.F."/>
            <person name="Han C."/>
            <person name="Tapia R."/>
            <person name="Goodwin L.A."/>
            <person name="Pitluck S."/>
            <person name="Liolios K."/>
            <person name="Mavromatis K."/>
            <person name="Pagani I."/>
            <person name="Ivanova N."/>
            <person name="Mikhailova N."/>
            <person name="Pati A."/>
            <person name="Chen A."/>
            <person name="Palaniappan K."/>
            <person name="Land M."/>
            <person name="Rohde M."/>
            <person name="Tindall B.J."/>
            <person name="Detter J.C."/>
            <person name="Goker M."/>
            <person name="Bristow J."/>
            <person name="Eisen J.A."/>
            <person name="Markowitz V."/>
            <person name="Hugenholtz P."/>
            <person name="Kyrpides N.C."/>
            <person name="Klenk H.P."/>
            <person name="Woyke T."/>
        </authorList>
    </citation>
    <scope>NUCLEOTIDE SEQUENCE [LARGE SCALE GENOMIC DNA]</scope>
    <source>
        <strain evidence="10">DSM 15749 / LMG 21470 / R-8282</strain>
    </source>
</reference>
<organism evidence="9 10">
    <name type="scientific">Gillisia limnaea (strain DSM 15749 / LMG 21470 / R-8282)</name>
    <dbReference type="NCBI Taxonomy" id="865937"/>
    <lineage>
        <taxon>Bacteria</taxon>
        <taxon>Pseudomonadati</taxon>
        <taxon>Bacteroidota</taxon>
        <taxon>Flavobacteriia</taxon>
        <taxon>Flavobacteriales</taxon>
        <taxon>Flavobacteriaceae</taxon>
        <taxon>Gillisia</taxon>
    </lineage>
</organism>
<keyword evidence="3 7" id="KW-0694">RNA-binding</keyword>
<dbReference type="Proteomes" id="UP000003844">
    <property type="component" value="Unassembled WGS sequence"/>
</dbReference>
<protein>
    <recommendedName>
        <fullName evidence="6 7">Large ribosomal subunit protein uL18</fullName>
    </recommendedName>
</protein>
<name>H2BYS0_GILLR</name>
<evidence type="ECO:0000256" key="4">
    <source>
        <dbReference type="ARBA" id="ARBA00022980"/>
    </source>
</evidence>
<dbReference type="HAMAP" id="MF_01337_B">
    <property type="entry name" value="Ribosomal_uL18_B"/>
    <property type="match status" value="1"/>
</dbReference>
<sequence>MAFSKQDRRQKIRKRIRKDISGTQSRPRLVVFRSNKEIYAQIVDDVEGKTLAAASSRDKDVTSAEGNKIDKATLVGKNLAEKALKAGIETISFDRGGYLYHGRVKSLADGAREGGLKF</sequence>
<keyword evidence="2 7" id="KW-0699">rRNA-binding</keyword>
<dbReference type="Gene3D" id="3.30.420.100">
    <property type="match status" value="1"/>
</dbReference>
<keyword evidence="4 7" id="KW-0689">Ribosomal protein</keyword>